<dbReference type="Proteomes" id="UP000266091">
    <property type="component" value="Unassembled WGS sequence"/>
</dbReference>
<dbReference type="PROSITE" id="PS51165">
    <property type="entry name" value="THUMP"/>
    <property type="match status" value="1"/>
</dbReference>
<evidence type="ECO:0000313" key="5">
    <source>
        <dbReference type="EMBL" id="GBO93702.1"/>
    </source>
</evidence>
<dbReference type="GO" id="GO:0008990">
    <property type="term" value="F:rRNA (guanine-N2-)-methyltransferase activity"/>
    <property type="evidence" value="ECO:0007669"/>
    <property type="project" value="TreeGrafter"/>
</dbReference>
<evidence type="ECO:0000256" key="1">
    <source>
        <dbReference type="ARBA" id="ARBA00022603"/>
    </source>
</evidence>
<dbReference type="GO" id="GO:0003723">
    <property type="term" value="F:RNA binding"/>
    <property type="evidence" value="ECO:0007669"/>
    <property type="project" value="UniProtKB-UniRule"/>
</dbReference>
<keyword evidence="6" id="KW-1185">Reference proteome</keyword>
<dbReference type="Pfam" id="PF02926">
    <property type="entry name" value="THUMP"/>
    <property type="match status" value="1"/>
</dbReference>
<dbReference type="SUPFAM" id="SSF53335">
    <property type="entry name" value="S-adenosyl-L-methionine-dependent methyltransferases"/>
    <property type="match status" value="1"/>
</dbReference>
<dbReference type="Pfam" id="PF01170">
    <property type="entry name" value="UPF0020"/>
    <property type="match status" value="1"/>
</dbReference>
<reference evidence="5 6" key="1">
    <citation type="journal article" date="2018" name="Int. J. Syst. Evol. Microbiol.">
        <title>Mesosutterella multiformis gen. nov., sp. nov., a member of the family Sutterellaceae and Sutterella megalosphaeroides sp. nov., isolated from human faeces.</title>
        <authorList>
            <person name="Sakamoto M."/>
            <person name="Ikeyama N."/>
            <person name="Kunihiro T."/>
            <person name="Iino T."/>
            <person name="Yuki M."/>
            <person name="Ohkuma M."/>
        </authorList>
    </citation>
    <scope>NUCLEOTIDE SEQUENCE [LARGE SCALE GENOMIC DNA]</scope>
    <source>
        <strain evidence="5 6">4NBBH2</strain>
    </source>
</reference>
<organism evidence="5 6">
    <name type="scientific">Mesosutterella multiformis</name>
    <dbReference type="NCBI Taxonomy" id="2259133"/>
    <lineage>
        <taxon>Bacteria</taxon>
        <taxon>Pseudomonadati</taxon>
        <taxon>Pseudomonadota</taxon>
        <taxon>Betaproteobacteria</taxon>
        <taxon>Burkholderiales</taxon>
        <taxon>Sutterellaceae</taxon>
        <taxon>Mesosutterella</taxon>
    </lineage>
</organism>
<dbReference type="CDD" id="cd11715">
    <property type="entry name" value="THUMP_AdoMetMT"/>
    <property type="match status" value="1"/>
</dbReference>
<dbReference type="InterPro" id="IPR053943">
    <property type="entry name" value="RlmKL-like_Mtase_CS"/>
</dbReference>
<keyword evidence="1 5" id="KW-0489">Methyltransferase</keyword>
<evidence type="ECO:0000256" key="3">
    <source>
        <dbReference type="PROSITE-ProRule" id="PRU00529"/>
    </source>
</evidence>
<comment type="caution">
    <text evidence="5">The sequence shown here is derived from an EMBL/GenBank/DDBJ whole genome shotgun (WGS) entry which is preliminary data.</text>
</comment>
<dbReference type="Gene3D" id="3.30.2130.30">
    <property type="match status" value="1"/>
</dbReference>
<dbReference type="PROSITE" id="PS00092">
    <property type="entry name" value="N6_MTASE"/>
    <property type="match status" value="1"/>
</dbReference>
<evidence type="ECO:0000256" key="2">
    <source>
        <dbReference type="ARBA" id="ARBA00022679"/>
    </source>
</evidence>
<dbReference type="InterPro" id="IPR000241">
    <property type="entry name" value="RlmKL-like_Mtase"/>
</dbReference>
<dbReference type="SMART" id="SM00981">
    <property type="entry name" value="THUMP"/>
    <property type="match status" value="1"/>
</dbReference>
<dbReference type="Gene3D" id="3.40.50.150">
    <property type="entry name" value="Vaccinia Virus protein VP39"/>
    <property type="match status" value="1"/>
</dbReference>
<name>A0A388SBK0_9BURK</name>
<dbReference type="InterPro" id="IPR029063">
    <property type="entry name" value="SAM-dependent_MTases_sf"/>
</dbReference>
<accession>A0A388SBK0</accession>
<dbReference type="GO" id="GO:0070043">
    <property type="term" value="F:rRNA (guanine-N7-)-methyltransferase activity"/>
    <property type="evidence" value="ECO:0007669"/>
    <property type="project" value="TreeGrafter"/>
</dbReference>
<dbReference type="PROSITE" id="PS01261">
    <property type="entry name" value="UPF0020"/>
    <property type="match status" value="1"/>
</dbReference>
<feature type="domain" description="THUMP" evidence="4">
    <location>
        <begin position="48"/>
        <end position="159"/>
    </location>
</feature>
<keyword evidence="2 5" id="KW-0808">Transferase</keyword>
<evidence type="ECO:0000313" key="6">
    <source>
        <dbReference type="Proteomes" id="UP000266091"/>
    </source>
</evidence>
<dbReference type="PANTHER" id="PTHR47313:SF1">
    <property type="entry name" value="RIBOSOMAL RNA LARGE SUBUNIT METHYLTRANSFERASE K_L"/>
    <property type="match status" value="1"/>
</dbReference>
<protein>
    <submittedName>
        <fullName evidence="5">RNA methyltransferase</fullName>
    </submittedName>
</protein>
<gene>
    <name evidence="5" type="ORF">MESMUL_10560</name>
</gene>
<dbReference type="PANTHER" id="PTHR47313">
    <property type="entry name" value="RIBOSOMAL RNA LARGE SUBUNIT METHYLTRANSFERASE K/L"/>
    <property type="match status" value="1"/>
</dbReference>
<dbReference type="InterPro" id="IPR002052">
    <property type="entry name" value="DNA_methylase_N6_adenine_CS"/>
</dbReference>
<keyword evidence="3" id="KW-0694">RNA-binding</keyword>
<dbReference type="AlphaFoldDB" id="A0A388SBK0"/>
<dbReference type="RefSeq" id="WP_116270027.1">
    <property type="nucleotide sequence ID" value="NZ_BGZJ01000001.1"/>
</dbReference>
<dbReference type="EMBL" id="BGZJ01000001">
    <property type="protein sequence ID" value="GBO93702.1"/>
    <property type="molecule type" value="Genomic_DNA"/>
</dbReference>
<evidence type="ECO:0000259" key="4">
    <source>
        <dbReference type="PROSITE" id="PS51165"/>
    </source>
</evidence>
<sequence length="408" mass="45525">MQDKKNHRFYAACPWGLEAVLEEELAACGAKRSRKTPSGVMFEGTIETAYLACLRSRIASRVMMEVSFHDYWDSRDIYEQARRTPWELYFTPDQTFRISISAHRAPLKSLEFTTLRIKDAVCDRFRELAGTRPDISRESPDVQIAAFLDEKYCTLYIDLSGESLFKRGWRTDKGEAPLKENMAAGLLKLSGWTPDMPLLDPFCGSGTIAIEAASIACGLVPGISRSFGFEKLLNFDRELWTELREDAKSEVNLHREVSITASDISSIVVRKAEANALRAGLGGLLESGNLKFSVCDARNVLPPTETPGIIVANPPYGEQSTPRSATVGSMMRHVADNLKHNFAGWTAWMLTSDRHLPGEMHLKEGRKTVLFNGPLECRFFKFDLVAGSNRRVKNRDAASDSTPSDAES</sequence>
<dbReference type="OrthoDB" id="9809404at2"/>
<dbReference type="InterPro" id="IPR054170">
    <property type="entry name" value="RlmL_1st"/>
</dbReference>
<dbReference type="Pfam" id="PF22020">
    <property type="entry name" value="RlmL_1st"/>
    <property type="match status" value="1"/>
</dbReference>
<proteinExistence type="predicted"/>
<dbReference type="InterPro" id="IPR004114">
    <property type="entry name" value="THUMP_dom"/>
</dbReference>